<dbReference type="GO" id="GO:0006508">
    <property type="term" value="P:proteolysis"/>
    <property type="evidence" value="ECO:0007669"/>
    <property type="project" value="UniProtKB-KW"/>
</dbReference>
<keyword evidence="3" id="KW-0732">Signal</keyword>
<dbReference type="CDD" id="cd02120">
    <property type="entry name" value="PA_subtilisin_like"/>
    <property type="match status" value="1"/>
</dbReference>
<evidence type="ECO:0000256" key="7">
    <source>
        <dbReference type="PIRSR" id="PIRSR615500-1"/>
    </source>
</evidence>
<evidence type="ECO:0000256" key="3">
    <source>
        <dbReference type="ARBA" id="ARBA00022729"/>
    </source>
</evidence>
<keyword evidence="5 8" id="KW-0720">Serine protease</keyword>
<evidence type="ECO:0000313" key="14">
    <source>
        <dbReference type="RefSeq" id="XP_011100610.1"/>
    </source>
</evidence>
<feature type="active site" description="Charge relay system" evidence="7 8">
    <location>
        <position position="159"/>
    </location>
</feature>
<dbReference type="PROSITE" id="PS00138">
    <property type="entry name" value="SUBTILASE_SER"/>
    <property type="match status" value="1"/>
</dbReference>
<dbReference type="InterPro" id="IPR023828">
    <property type="entry name" value="Peptidase_S8_Ser-AS"/>
</dbReference>
<dbReference type="FunFam" id="2.60.40.2310:FF:000001">
    <property type="entry name" value="Subtilisin-like protease SBT1.5"/>
    <property type="match status" value="1"/>
</dbReference>
<accession>A0A6I9UJN4</accession>
<dbReference type="InterPro" id="IPR045051">
    <property type="entry name" value="SBT"/>
</dbReference>
<dbReference type="Pfam" id="PF05922">
    <property type="entry name" value="Inhibitor_I9"/>
    <property type="match status" value="1"/>
</dbReference>
<comment type="similarity">
    <text evidence="1 8">Belongs to the peptidase S8 family.</text>
</comment>
<evidence type="ECO:0000256" key="1">
    <source>
        <dbReference type="ARBA" id="ARBA00011073"/>
    </source>
</evidence>
<dbReference type="InterPro" id="IPR041469">
    <property type="entry name" value="Subtilisin-like_FN3"/>
</dbReference>
<evidence type="ECO:0000256" key="6">
    <source>
        <dbReference type="ARBA" id="ARBA00023180"/>
    </source>
</evidence>
<dbReference type="InParanoid" id="A0A6I9UJN4"/>
<proteinExistence type="inferred from homology"/>
<dbReference type="PANTHER" id="PTHR10795">
    <property type="entry name" value="PROPROTEIN CONVERTASE SUBTILISIN/KEXIN"/>
    <property type="match status" value="1"/>
</dbReference>
<sequence>MGKMMFYFNLSCSNLITILLIVLSLWNTSGFALKQSYIVYMGDYADEMYQVSNILLQNRTEAHIDFLGSILGCKKKAKDAMFYSYRRHINGFAAQLDEAEVALIRKNPMVVTVFPNEERQLKTTNSWDFLSLGTNGAIPPHSLWKKARFGEDVIIGCIDTGIWPESASFHDQGFGPIPQRWKGRCDKDNGAPFPCNRKLIGAKYFYQGFVNRYGRRKYVVDTARDYNGHGTHTLSTAGGNFVPGASVFGMYNGTARGGAPKARVSAYKVCWPACLDADILKAFDHAIDDGVDIISISMGGAKSNYYDSAIAIGAFTAVKHGIPVVGSAGNDGPTPGTVLNTAPWIITVGASTIDRDITAYVHLQNGVRLKGKGLWKGVSDGRMYPLVRGEDARTHSASAANASVCEPGSLDPKKVKGKIVLCLSGSLTPMLKGETAARAGAVGMIICNHRTSSDASIHHHVLHTVHLNYIEALAIYAYMNTTKNPMGLITSTKVELGVKPAPVVADFSSRGPNKNTPEILKPDIIAPGADIMAAFTEAQSPSLLPSDVRRTKYAFMSGTSMACPVAAGVVALLKAIHPHWSPAAIRSALMTTATTLSNTNAPILDGTSSFEGTPFTNGAGLIRPNLAADPGLVYDLSLRDYETFLCAIGYNQTIMKTFTDNYTCPLVKPNIVNFNYPSITVPAFSAGSSVTVSRLLKNVGSPGTYVAQIHQPLGVLVSVKPNNLQFTKIGEERKFELTFTWAGNATSAPHDVYTFGDLIWSDGKHKVRSPIVVRTTLASNSIPKQLSLDTTINL</sequence>
<keyword evidence="2 8" id="KW-0645">Protease</keyword>
<reference evidence="14" key="1">
    <citation type="submission" date="2025-08" db="UniProtKB">
        <authorList>
            <consortium name="RefSeq"/>
        </authorList>
    </citation>
    <scope>IDENTIFICATION</scope>
</reference>
<dbReference type="FunFam" id="3.40.50.200:FF:000006">
    <property type="entry name" value="Subtilisin-like protease SBT1.5"/>
    <property type="match status" value="1"/>
</dbReference>
<dbReference type="CDD" id="cd04852">
    <property type="entry name" value="Peptidases_S8_3"/>
    <property type="match status" value="1"/>
</dbReference>
<protein>
    <submittedName>
        <fullName evidence="14">Subtilisin-like protease SBT5.4 isoform X1</fullName>
    </submittedName>
</protein>
<dbReference type="Pfam" id="PF02225">
    <property type="entry name" value="PA"/>
    <property type="match status" value="1"/>
</dbReference>
<feature type="domain" description="Inhibitor I9" evidence="11">
    <location>
        <begin position="36"/>
        <end position="121"/>
    </location>
</feature>
<dbReference type="GeneID" id="105178763"/>
<dbReference type="FunFam" id="3.30.70.80:FF:000002">
    <property type="entry name" value="Subtilisin-like protease SBT5.3"/>
    <property type="match status" value="1"/>
</dbReference>
<evidence type="ECO:0000256" key="8">
    <source>
        <dbReference type="PROSITE-ProRule" id="PRU01240"/>
    </source>
</evidence>
<evidence type="ECO:0000313" key="13">
    <source>
        <dbReference type="Proteomes" id="UP000504604"/>
    </source>
</evidence>
<dbReference type="RefSeq" id="XP_011100610.1">
    <property type="nucleotide sequence ID" value="XM_011102308.2"/>
</dbReference>
<dbReference type="SUPFAM" id="SSF52025">
    <property type="entry name" value="PA domain"/>
    <property type="match status" value="1"/>
</dbReference>
<evidence type="ECO:0000256" key="2">
    <source>
        <dbReference type="ARBA" id="ARBA00022670"/>
    </source>
</evidence>
<feature type="active site" description="Charge relay system" evidence="7 8">
    <location>
        <position position="229"/>
    </location>
</feature>
<dbReference type="SUPFAM" id="SSF52743">
    <property type="entry name" value="Subtilisin-like"/>
    <property type="match status" value="1"/>
</dbReference>
<evidence type="ECO:0000256" key="4">
    <source>
        <dbReference type="ARBA" id="ARBA00022801"/>
    </source>
</evidence>
<dbReference type="AlphaFoldDB" id="A0A6I9UJN4"/>
<dbReference type="Proteomes" id="UP000504604">
    <property type="component" value="Unplaced"/>
</dbReference>
<evidence type="ECO:0000256" key="5">
    <source>
        <dbReference type="ARBA" id="ARBA00022825"/>
    </source>
</evidence>
<dbReference type="GO" id="GO:0004252">
    <property type="term" value="F:serine-type endopeptidase activity"/>
    <property type="evidence" value="ECO:0007669"/>
    <property type="project" value="UniProtKB-UniRule"/>
</dbReference>
<dbReference type="Gene3D" id="3.30.70.80">
    <property type="entry name" value="Peptidase S8 propeptide/proteinase inhibitor I9"/>
    <property type="match status" value="1"/>
</dbReference>
<dbReference type="InterPro" id="IPR046450">
    <property type="entry name" value="PA_dom_sf"/>
</dbReference>
<organism evidence="13 14">
    <name type="scientific">Sesamum indicum</name>
    <name type="common">Oriental sesame</name>
    <name type="synonym">Sesamum orientale</name>
    <dbReference type="NCBI Taxonomy" id="4182"/>
    <lineage>
        <taxon>Eukaryota</taxon>
        <taxon>Viridiplantae</taxon>
        <taxon>Streptophyta</taxon>
        <taxon>Embryophyta</taxon>
        <taxon>Tracheophyta</taxon>
        <taxon>Spermatophyta</taxon>
        <taxon>Magnoliopsida</taxon>
        <taxon>eudicotyledons</taxon>
        <taxon>Gunneridae</taxon>
        <taxon>Pentapetalae</taxon>
        <taxon>asterids</taxon>
        <taxon>lamiids</taxon>
        <taxon>Lamiales</taxon>
        <taxon>Pedaliaceae</taxon>
        <taxon>Sesamum</taxon>
    </lineage>
</organism>
<dbReference type="OrthoDB" id="206201at2759"/>
<evidence type="ECO:0000259" key="12">
    <source>
        <dbReference type="Pfam" id="PF17766"/>
    </source>
</evidence>
<dbReference type="Gene3D" id="3.40.50.200">
    <property type="entry name" value="Peptidase S8/S53 domain"/>
    <property type="match status" value="1"/>
</dbReference>
<feature type="domain" description="Peptidase S8/S53" evidence="9">
    <location>
        <begin position="150"/>
        <end position="599"/>
    </location>
</feature>
<gene>
    <name evidence="14" type="primary">LOC105178763</name>
</gene>
<dbReference type="InterPro" id="IPR000209">
    <property type="entry name" value="Peptidase_S8/S53_dom"/>
</dbReference>
<evidence type="ECO:0000259" key="11">
    <source>
        <dbReference type="Pfam" id="PF05922"/>
    </source>
</evidence>
<dbReference type="InterPro" id="IPR037045">
    <property type="entry name" value="S8pro/Inhibitor_I9_sf"/>
</dbReference>
<dbReference type="Gene3D" id="3.50.30.30">
    <property type="match status" value="1"/>
</dbReference>
<keyword evidence="13" id="KW-1185">Reference proteome</keyword>
<keyword evidence="6" id="KW-0325">Glycoprotein</keyword>
<dbReference type="InterPro" id="IPR015500">
    <property type="entry name" value="Peptidase_S8_subtilisin-rel"/>
</dbReference>
<dbReference type="InterPro" id="IPR034197">
    <property type="entry name" value="Peptidases_S8_3"/>
</dbReference>
<dbReference type="FunFam" id="3.50.30.30:FF:000005">
    <property type="entry name" value="subtilisin-like protease SBT1.5"/>
    <property type="match status" value="1"/>
</dbReference>
<evidence type="ECO:0000259" key="9">
    <source>
        <dbReference type="Pfam" id="PF00082"/>
    </source>
</evidence>
<feature type="domain" description="PA" evidence="10">
    <location>
        <begin position="401"/>
        <end position="474"/>
    </location>
</feature>
<dbReference type="InterPro" id="IPR036852">
    <property type="entry name" value="Peptidase_S8/S53_dom_sf"/>
</dbReference>
<evidence type="ECO:0000259" key="10">
    <source>
        <dbReference type="Pfam" id="PF02225"/>
    </source>
</evidence>
<feature type="active site" description="Charge relay system" evidence="7 8">
    <location>
        <position position="560"/>
    </location>
</feature>
<dbReference type="PRINTS" id="PR00723">
    <property type="entry name" value="SUBTILISIN"/>
</dbReference>
<feature type="domain" description="Subtilisin-like protease fibronectin type-III" evidence="12">
    <location>
        <begin position="673"/>
        <end position="773"/>
    </location>
</feature>
<dbReference type="Gene3D" id="2.60.40.2310">
    <property type="match status" value="1"/>
</dbReference>
<dbReference type="PROSITE" id="PS51892">
    <property type="entry name" value="SUBTILASE"/>
    <property type="match status" value="1"/>
</dbReference>
<dbReference type="Pfam" id="PF17766">
    <property type="entry name" value="fn3_6"/>
    <property type="match status" value="1"/>
</dbReference>
<dbReference type="InterPro" id="IPR003137">
    <property type="entry name" value="PA_domain"/>
</dbReference>
<dbReference type="InterPro" id="IPR010259">
    <property type="entry name" value="S8pro/Inhibitor_I9"/>
</dbReference>
<dbReference type="KEGG" id="sind:105178763"/>
<dbReference type="Pfam" id="PF00082">
    <property type="entry name" value="Peptidase_S8"/>
    <property type="match status" value="1"/>
</dbReference>
<keyword evidence="4 8" id="KW-0378">Hydrolase</keyword>
<name>A0A6I9UJN4_SESIN</name>